<organism evidence="1">
    <name type="scientific">marine sediment metagenome</name>
    <dbReference type="NCBI Taxonomy" id="412755"/>
    <lineage>
        <taxon>unclassified sequences</taxon>
        <taxon>metagenomes</taxon>
        <taxon>ecological metagenomes</taxon>
    </lineage>
</organism>
<sequence>ANLGQADLAIDLAGQMAGESKIDAITVNWLIERALLSNDEATQNDACTLLSNVASNLFVVGDEKLNAWFPYCLLEWDFRIPSMVRRSGILSLLNQMVSQPYSKWEAGYIAKVIICLATTWVNDEDEPLKNSIGICLEKILDIFQVPEKTDYWTRDGNWIGIHSIEKQVRGLSAKVKSLTIMHAIIAISEQIDDWGLT</sequence>
<reference evidence="1" key="1">
    <citation type="journal article" date="2014" name="Front. Microbiol.">
        <title>High frequency of phylogenetically diverse reductive dehalogenase-homologous genes in deep subseafloor sedimentary metagenomes.</title>
        <authorList>
            <person name="Kawai M."/>
            <person name="Futagami T."/>
            <person name="Toyoda A."/>
            <person name="Takaki Y."/>
            <person name="Nishi S."/>
            <person name="Hori S."/>
            <person name="Arai W."/>
            <person name="Tsubouchi T."/>
            <person name="Morono Y."/>
            <person name="Uchiyama I."/>
            <person name="Ito T."/>
            <person name="Fujiyama A."/>
            <person name="Inagaki F."/>
            <person name="Takami H."/>
        </authorList>
    </citation>
    <scope>NUCLEOTIDE SEQUENCE</scope>
    <source>
        <strain evidence="1">Expedition CK06-06</strain>
    </source>
</reference>
<accession>X1GEY7</accession>
<gene>
    <name evidence="1" type="ORF">S03H2_16808</name>
</gene>
<evidence type="ECO:0000313" key="1">
    <source>
        <dbReference type="EMBL" id="GAH43390.1"/>
    </source>
</evidence>
<dbReference type="AlphaFoldDB" id="X1GEY7"/>
<name>X1GEY7_9ZZZZ</name>
<proteinExistence type="predicted"/>
<feature type="non-terminal residue" evidence="1">
    <location>
        <position position="1"/>
    </location>
</feature>
<comment type="caution">
    <text evidence="1">The sequence shown here is derived from an EMBL/GenBank/DDBJ whole genome shotgun (WGS) entry which is preliminary data.</text>
</comment>
<protein>
    <submittedName>
        <fullName evidence="1">Uncharacterized protein</fullName>
    </submittedName>
</protein>
<dbReference type="EMBL" id="BARU01008612">
    <property type="protein sequence ID" value="GAH43390.1"/>
    <property type="molecule type" value="Genomic_DNA"/>
</dbReference>